<protein>
    <submittedName>
        <fullName evidence="2">Phosphoesterase domain protein</fullName>
        <ecNumber evidence="2">3.1.-.-</ecNumber>
    </submittedName>
</protein>
<dbReference type="InterPro" id="IPR017850">
    <property type="entry name" value="Alkaline_phosphatase_core_sf"/>
</dbReference>
<dbReference type="PANTHER" id="PTHR31956:SF1">
    <property type="entry name" value="NON-SPECIFIC PHOSPHOLIPASE C1"/>
    <property type="match status" value="1"/>
</dbReference>
<proteinExistence type="predicted"/>
<keyword evidence="1 2" id="KW-0378">Hydrolase</keyword>
<name>T1DD41_9ZZZZ</name>
<dbReference type="InterPro" id="IPR007312">
    <property type="entry name" value="Phosphoesterase"/>
</dbReference>
<dbReference type="GO" id="GO:0042578">
    <property type="term" value="F:phosphoric ester hydrolase activity"/>
    <property type="evidence" value="ECO:0007669"/>
    <property type="project" value="UniProtKB-ARBA"/>
</dbReference>
<evidence type="ECO:0000256" key="1">
    <source>
        <dbReference type="ARBA" id="ARBA00022801"/>
    </source>
</evidence>
<sequence length="116" mass="12781">MPIGGKAVDYSSGPPNSVLKGEMWLLYMIDAIMQSPIWNSTAIFLTFDEGGGFYDQMAPPSVGGHMLGQRVPFILISPFSKENYVSSTVLNQASILAFIDYNWKLPALNRFVSLSN</sequence>
<reference evidence="2" key="2">
    <citation type="journal article" date="2014" name="ISME J.">
        <title>Microbial stratification in low pH oxic and suboxic macroscopic growths along an acid mine drainage.</title>
        <authorList>
            <person name="Mendez-Garcia C."/>
            <person name="Mesa V."/>
            <person name="Sprenger R.R."/>
            <person name="Richter M."/>
            <person name="Diez M.S."/>
            <person name="Solano J."/>
            <person name="Bargiela R."/>
            <person name="Golyshina O.V."/>
            <person name="Manteca A."/>
            <person name="Ramos J.L."/>
            <person name="Gallego J.R."/>
            <person name="Llorente I."/>
            <person name="Martins Dos Santos V.A."/>
            <person name="Jensen O.N."/>
            <person name="Pelaez A.I."/>
            <person name="Sanchez J."/>
            <person name="Ferrer M."/>
        </authorList>
    </citation>
    <scope>NUCLEOTIDE SEQUENCE</scope>
</reference>
<dbReference type="EC" id="3.1.-.-" evidence="2"/>
<organism evidence="2">
    <name type="scientific">mine drainage metagenome</name>
    <dbReference type="NCBI Taxonomy" id="410659"/>
    <lineage>
        <taxon>unclassified sequences</taxon>
        <taxon>metagenomes</taxon>
        <taxon>ecological metagenomes</taxon>
    </lineage>
</organism>
<gene>
    <name evidence="2" type="ORF">B1A_01365</name>
</gene>
<dbReference type="SUPFAM" id="SSF53649">
    <property type="entry name" value="Alkaline phosphatase-like"/>
    <property type="match status" value="1"/>
</dbReference>
<dbReference type="Gene3D" id="3.40.720.10">
    <property type="entry name" value="Alkaline Phosphatase, subunit A"/>
    <property type="match status" value="1"/>
</dbReference>
<evidence type="ECO:0000313" key="2">
    <source>
        <dbReference type="EMBL" id="EQD79985.1"/>
    </source>
</evidence>
<dbReference type="PANTHER" id="PTHR31956">
    <property type="entry name" value="NON-SPECIFIC PHOSPHOLIPASE C4-RELATED"/>
    <property type="match status" value="1"/>
</dbReference>
<dbReference type="Pfam" id="PF04185">
    <property type="entry name" value="Phosphoesterase"/>
    <property type="match status" value="1"/>
</dbReference>
<dbReference type="AlphaFoldDB" id="T1DD41"/>
<reference evidence="2" key="1">
    <citation type="submission" date="2013-08" db="EMBL/GenBank/DDBJ databases">
        <authorList>
            <person name="Mendez C."/>
            <person name="Richter M."/>
            <person name="Ferrer M."/>
            <person name="Sanchez J."/>
        </authorList>
    </citation>
    <scope>NUCLEOTIDE SEQUENCE</scope>
</reference>
<dbReference type="EMBL" id="AUZX01001042">
    <property type="protein sequence ID" value="EQD79985.1"/>
    <property type="molecule type" value="Genomic_DNA"/>
</dbReference>
<feature type="non-terminal residue" evidence="2">
    <location>
        <position position="116"/>
    </location>
</feature>
<accession>T1DD41</accession>
<comment type="caution">
    <text evidence="2">The sequence shown here is derived from an EMBL/GenBank/DDBJ whole genome shotgun (WGS) entry which is preliminary data.</text>
</comment>